<keyword evidence="8 10" id="KW-1133">Transmembrane helix</keyword>
<keyword evidence="5" id="KW-0997">Cell inner membrane</keyword>
<evidence type="ECO:0000256" key="1">
    <source>
        <dbReference type="ARBA" id="ARBA00004533"/>
    </source>
</evidence>
<dbReference type="RefSeq" id="WP_012488901.1">
    <property type="nucleotide sequence ID" value="NC_010995.1"/>
</dbReference>
<dbReference type="PIRSF" id="PIRSF002786">
    <property type="entry name" value="XcpX"/>
    <property type="match status" value="1"/>
</dbReference>
<dbReference type="Gene3D" id="1.10.40.60">
    <property type="entry name" value="EpsJ-like"/>
    <property type="match status" value="2"/>
</dbReference>
<keyword evidence="4" id="KW-1003">Cell membrane</keyword>
<dbReference type="GO" id="GO:0005886">
    <property type="term" value="C:plasma membrane"/>
    <property type="evidence" value="ECO:0007669"/>
    <property type="project" value="UniProtKB-SubCell"/>
</dbReference>
<dbReference type="STRING" id="498211.CJA_3325"/>
<evidence type="ECO:0000256" key="9">
    <source>
        <dbReference type="ARBA" id="ARBA00023136"/>
    </source>
</evidence>
<keyword evidence="3" id="KW-0813">Transport</keyword>
<dbReference type="InterPro" id="IPR005628">
    <property type="entry name" value="GspK"/>
</dbReference>
<dbReference type="eggNOG" id="COG3156">
    <property type="taxonomic scope" value="Bacteria"/>
</dbReference>
<evidence type="ECO:0000256" key="8">
    <source>
        <dbReference type="ARBA" id="ARBA00022989"/>
    </source>
</evidence>
<evidence type="ECO:0000256" key="6">
    <source>
        <dbReference type="ARBA" id="ARBA00022692"/>
    </source>
</evidence>
<protein>
    <submittedName>
        <fullName evidence="12">General secretion pathway protein K</fullName>
    </submittedName>
</protein>
<evidence type="ECO:0000256" key="3">
    <source>
        <dbReference type="ARBA" id="ARBA00022448"/>
    </source>
</evidence>
<dbReference type="PANTHER" id="PTHR38831:SF1">
    <property type="entry name" value="TYPE II SECRETION SYSTEM PROTEIN K-RELATED"/>
    <property type="match status" value="1"/>
</dbReference>
<dbReference type="NCBIfam" id="NF037980">
    <property type="entry name" value="T2SS_GspK"/>
    <property type="match status" value="1"/>
</dbReference>
<dbReference type="HOGENOM" id="CLU_057294_1_2_6"/>
<sequence length="385" mass="42740">MCVYSSFLSSNPAHGKRRSPIARERGVILIAVLLIVAIVAGLGIKFASQYQLGLARAESRWHGTQARQFLEGTEEVAKLLFPEADLDPNTDYLGEPWNNPVPIEEEGVTGVAQLMDATSQLNLNDLGDALVGDKPIGSPERYKEPQRRFIRLLQSFPELPISQQDAEGLLEAIVDWIDPDDNESGMYGAESNYYQGLADPYLAANALFKSVDELRLVRGFNENPELVNVLLPFITVLPGNAVGININTIEATINQETANGIQQRANNLIRSLGGVNDLTPLSDEDAVQFMSMRPETGFPDNGVLIEEWTKIFGDRNLDGTGLNLKSGFFWLNASVQMGDQRRSMRSLMLRGEENKLKVIQREDVYELPRVVNTKEKKKSSSLFSN</sequence>
<name>B3PF11_CELJU</name>
<dbReference type="KEGG" id="cja:CJA_3325"/>
<gene>
    <name evidence="12" type="primary">gspK</name>
    <name evidence="12" type="ordered locus">CJA_3325</name>
</gene>
<evidence type="ECO:0000256" key="10">
    <source>
        <dbReference type="SAM" id="Phobius"/>
    </source>
</evidence>
<dbReference type="InterPro" id="IPR045584">
    <property type="entry name" value="Pilin-like"/>
</dbReference>
<accession>B3PF11</accession>
<dbReference type="SUPFAM" id="SSF54523">
    <property type="entry name" value="Pili subunits"/>
    <property type="match status" value="1"/>
</dbReference>
<keyword evidence="13" id="KW-1185">Reference proteome</keyword>
<dbReference type="AlphaFoldDB" id="B3PF11"/>
<evidence type="ECO:0000259" key="11">
    <source>
        <dbReference type="Pfam" id="PF21687"/>
    </source>
</evidence>
<comment type="subcellular location">
    <subcellularLocation>
        <location evidence="1">Cell inner membrane</location>
    </subcellularLocation>
</comment>
<proteinExistence type="inferred from homology"/>
<evidence type="ECO:0000256" key="4">
    <source>
        <dbReference type="ARBA" id="ARBA00022475"/>
    </source>
</evidence>
<keyword evidence="9 10" id="KW-0472">Membrane</keyword>
<dbReference type="Gene3D" id="3.30.1300.30">
    <property type="entry name" value="GSPII I/J protein-like"/>
    <property type="match status" value="1"/>
</dbReference>
<comment type="similarity">
    <text evidence="2">Belongs to the GSP K family.</text>
</comment>
<dbReference type="Proteomes" id="UP000001036">
    <property type="component" value="Chromosome"/>
</dbReference>
<reference evidence="12 13" key="1">
    <citation type="journal article" date="2008" name="J. Bacteriol.">
        <title>Insights into plant cell wall degradation from the genome sequence of the soil bacterium Cellvibrio japonicus.</title>
        <authorList>
            <person name="Deboy R.T."/>
            <person name="Mongodin E.F."/>
            <person name="Fouts D.E."/>
            <person name="Tailford L.E."/>
            <person name="Khouri H."/>
            <person name="Emerson J.B."/>
            <person name="Mohamoud Y."/>
            <person name="Watkins K."/>
            <person name="Henrissat B."/>
            <person name="Gilbert H.J."/>
            <person name="Nelson K.E."/>
        </authorList>
    </citation>
    <scope>NUCLEOTIDE SEQUENCE [LARGE SCALE GENOMIC DNA]</scope>
    <source>
        <strain evidence="12 13">Ueda107</strain>
    </source>
</reference>
<organism evidence="12 13">
    <name type="scientific">Cellvibrio japonicus (strain Ueda107)</name>
    <name type="common">Pseudomonas fluorescens subsp. cellulosa</name>
    <dbReference type="NCBI Taxonomy" id="498211"/>
    <lineage>
        <taxon>Bacteria</taxon>
        <taxon>Pseudomonadati</taxon>
        <taxon>Pseudomonadota</taxon>
        <taxon>Gammaproteobacteria</taxon>
        <taxon>Cellvibrionales</taxon>
        <taxon>Cellvibrionaceae</taxon>
        <taxon>Cellvibrio</taxon>
    </lineage>
</organism>
<dbReference type="EMBL" id="CP000934">
    <property type="protein sequence ID" value="ACE84085.1"/>
    <property type="molecule type" value="Genomic_DNA"/>
</dbReference>
<keyword evidence="7" id="KW-0653">Protein transport</keyword>
<feature type="domain" description="T2SS protein K first SAM-like" evidence="11">
    <location>
        <begin position="120"/>
        <end position="238"/>
    </location>
</feature>
<dbReference type="InterPro" id="IPR049031">
    <property type="entry name" value="T2SSK_SAM-like_1st"/>
</dbReference>
<dbReference type="SUPFAM" id="SSF158544">
    <property type="entry name" value="GspK insert domain-like"/>
    <property type="match status" value="1"/>
</dbReference>
<feature type="transmembrane region" description="Helical" evidence="10">
    <location>
        <begin position="26"/>
        <end position="47"/>
    </location>
</feature>
<evidence type="ECO:0000256" key="5">
    <source>
        <dbReference type="ARBA" id="ARBA00022519"/>
    </source>
</evidence>
<evidence type="ECO:0000313" key="13">
    <source>
        <dbReference type="Proteomes" id="UP000001036"/>
    </source>
</evidence>
<evidence type="ECO:0000313" key="12">
    <source>
        <dbReference type="EMBL" id="ACE84085.1"/>
    </source>
</evidence>
<dbReference type="PANTHER" id="PTHR38831">
    <property type="entry name" value="TYPE II SECRETION SYSTEM PROTEIN K"/>
    <property type="match status" value="1"/>
</dbReference>
<dbReference type="GO" id="GO:0009306">
    <property type="term" value="P:protein secretion"/>
    <property type="evidence" value="ECO:0007669"/>
    <property type="project" value="InterPro"/>
</dbReference>
<dbReference type="InterPro" id="IPR038072">
    <property type="entry name" value="GspK_central_sf"/>
</dbReference>
<evidence type="ECO:0000256" key="7">
    <source>
        <dbReference type="ARBA" id="ARBA00022927"/>
    </source>
</evidence>
<keyword evidence="6 10" id="KW-0812">Transmembrane</keyword>
<dbReference type="Pfam" id="PF21687">
    <property type="entry name" value="T2SSK_1st"/>
    <property type="match status" value="1"/>
</dbReference>
<evidence type="ECO:0000256" key="2">
    <source>
        <dbReference type="ARBA" id="ARBA00007246"/>
    </source>
</evidence>